<dbReference type="InterPro" id="IPR027443">
    <property type="entry name" value="IPNS-like_sf"/>
</dbReference>
<evidence type="ECO:0000313" key="2">
    <source>
        <dbReference type="EMBL" id="ORX37546.1"/>
    </source>
</evidence>
<dbReference type="FunFam" id="2.60.120.330:FF:000039">
    <property type="entry name" value="Unplaced genomic scaffold supercont1.13, whole genome shotgun sequence"/>
    <property type="match status" value="1"/>
</dbReference>
<dbReference type="Gene3D" id="2.60.120.330">
    <property type="entry name" value="B-lactam Antibiotic, Isopenicillin N Synthase, Chain"/>
    <property type="match status" value="1"/>
</dbReference>
<evidence type="ECO:0000259" key="1">
    <source>
        <dbReference type="Pfam" id="PF03171"/>
    </source>
</evidence>
<feature type="domain" description="Isopenicillin N synthase-like Fe(2+) 2OG dioxygenase" evidence="1">
    <location>
        <begin position="228"/>
        <end position="323"/>
    </location>
</feature>
<dbReference type="STRING" id="4999.A0A1Y1UJ93"/>
<evidence type="ECO:0000313" key="3">
    <source>
        <dbReference type="Proteomes" id="UP000193218"/>
    </source>
</evidence>
<sequence length="372" mass="41245">MTAIELSKDSTMNIPQVSLDIYLKDPDSTEAHNEAVGAAESLILTGAVVVRDCRAPKEANDRFIDLFEDYFAQEKDVLKQDERPEIGYQVGVTLENTEKPKCGSDDECLAVISALKEDQRPLDISGHGADPKCRFFHRMSIPPPSDTIFPATSAPNVVPEAFKDDWTERVTEWGTFMKQSVEGVAMMVAQGLGLHRRTFIDAGKYGSHLLAPTATDLTKYGQRDTIFAGFHTDLNFLTIHGQSRYPGLHVWARNVGEKIPVKIPEGCLLVQAGKQLEWITGGYIKAGYHEVVCTDATLAAMNRRKTAFPQRPLIRISSTFFWHLSPDHLLVPIPGLQACAEAQFGPQKDYGEMLVGNQVLQELGLIALFEDK</sequence>
<accession>A0A1Y1UJ93</accession>
<dbReference type="Proteomes" id="UP000193218">
    <property type="component" value="Unassembled WGS sequence"/>
</dbReference>
<proteinExistence type="predicted"/>
<dbReference type="EMBL" id="NBSH01000005">
    <property type="protein sequence ID" value="ORX37546.1"/>
    <property type="molecule type" value="Genomic_DNA"/>
</dbReference>
<protein>
    <recommendedName>
        <fullName evidence="1">Isopenicillin N synthase-like Fe(2+) 2OG dioxygenase domain-containing protein</fullName>
    </recommendedName>
</protein>
<organism evidence="2 3">
    <name type="scientific">Kockovaella imperatae</name>
    <dbReference type="NCBI Taxonomy" id="4999"/>
    <lineage>
        <taxon>Eukaryota</taxon>
        <taxon>Fungi</taxon>
        <taxon>Dikarya</taxon>
        <taxon>Basidiomycota</taxon>
        <taxon>Agaricomycotina</taxon>
        <taxon>Tremellomycetes</taxon>
        <taxon>Tremellales</taxon>
        <taxon>Cuniculitremaceae</taxon>
        <taxon>Kockovaella</taxon>
    </lineage>
</organism>
<dbReference type="RefSeq" id="XP_021871533.1">
    <property type="nucleotide sequence ID" value="XM_022015464.1"/>
</dbReference>
<gene>
    <name evidence="2" type="ORF">BD324DRAFT_622325</name>
</gene>
<comment type="caution">
    <text evidence="2">The sequence shown here is derived from an EMBL/GenBank/DDBJ whole genome shotgun (WGS) entry which is preliminary data.</text>
</comment>
<dbReference type="Pfam" id="PF03171">
    <property type="entry name" value="2OG-FeII_Oxy"/>
    <property type="match status" value="1"/>
</dbReference>
<name>A0A1Y1UJ93_9TREE</name>
<reference evidence="2 3" key="1">
    <citation type="submission" date="2017-03" db="EMBL/GenBank/DDBJ databases">
        <title>Widespread Adenine N6-methylation of Active Genes in Fungi.</title>
        <authorList>
            <consortium name="DOE Joint Genome Institute"/>
            <person name="Mondo S.J."/>
            <person name="Dannebaum R.O."/>
            <person name="Kuo R.C."/>
            <person name="Louie K.B."/>
            <person name="Bewick A.J."/>
            <person name="Labutti K."/>
            <person name="Haridas S."/>
            <person name="Kuo A."/>
            <person name="Salamov A."/>
            <person name="Ahrendt S.R."/>
            <person name="Lau R."/>
            <person name="Bowen B.P."/>
            <person name="Lipzen A."/>
            <person name="Sullivan W."/>
            <person name="Andreopoulos W.B."/>
            <person name="Clum A."/>
            <person name="Lindquist E."/>
            <person name="Daum C."/>
            <person name="Northen T.R."/>
            <person name="Ramamoorthy G."/>
            <person name="Schmitz R.J."/>
            <person name="Gryganskyi A."/>
            <person name="Culley D."/>
            <person name="Magnuson J."/>
            <person name="James T.Y."/>
            <person name="O'Malley M.A."/>
            <person name="Stajich J.E."/>
            <person name="Spatafora J.W."/>
            <person name="Visel A."/>
            <person name="Grigoriev I.V."/>
        </authorList>
    </citation>
    <scope>NUCLEOTIDE SEQUENCE [LARGE SCALE GENOMIC DNA]</scope>
    <source>
        <strain evidence="2 3">NRRL Y-17943</strain>
    </source>
</reference>
<dbReference type="AlphaFoldDB" id="A0A1Y1UJ93"/>
<dbReference type="InterPro" id="IPR044861">
    <property type="entry name" value="IPNS-like_FE2OG_OXY"/>
</dbReference>
<dbReference type="SUPFAM" id="SSF51197">
    <property type="entry name" value="Clavaminate synthase-like"/>
    <property type="match status" value="1"/>
</dbReference>
<dbReference type="GeneID" id="33557273"/>
<dbReference type="InParanoid" id="A0A1Y1UJ93"/>
<keyword evidence="3" id="KW-1185">Reference proteome</keyword>
<dbReference type="OrthoDB" id="10248513at2759"/>